<keyword evidence="3" id="KW-0862">Zinc</keyword>
<comment type="caution">
    <text evidence="6">The sequence shown here is derived from an EMBL/GenBank/DDBJ whole genome shotgun (WGS) entry which is preliminary data.</text>
</comment>
<protein>
    <submittedName>
        <fullName evidence="6">SMP-30/gluconolactonase/LRE family protein</fullName>
    </submittedName>
</protein>
<dbReference type="PANTHER" id="PTHR10907:SF47">
    <property type="entry name" value="REGUCALCIN"/>
    <property type="match status" value="1"/>
</dbReference>
<feature type="binding site" evidence="3">
    <location>
        <position position="244"/>
    </location>
    <ligand>
        <name>a divalent metal cation</name>
        <dbReference type="ChEBI" id="CHEBI:60240"/>
    </ligand>
</feature>
<dbReference type="OrthoDB" id="2633250at2"/>
<keyword evidence="7" id="KW-1185">Reference proteome</keyword>
<proteinExistence type="inferred from homology"/>
<gene>
    <name evidence="6" type="ORF">FKG95_23455</name>
</gene>
<feature type="binding site" evidence="3">
    <location>
        <position position="148"/>
    </location>
    <ligand>
        <name>substrate</name>
    </ligand>
</feature>
<dbReference type="GO" id="GO:0005509">
    <property type="term" value="F:calcium ion binding"/>
    <property type="evidence" value="ECO:0007669"/>
    <property type="project" value="TreeGrafter"/>
</dbReference>
<dbReference type="InterPro" id="IPR013658">
    <property type="entry name" value="SGL"/>
</dbReference>
<dbReference type="Proteomes" id="UP000315252">
    <property type="component" value="Unassembled WGS sequence"/>
</dbReference>
<feature type="binding site" evidence="3">
    <location>
        <position position="194"/>
    </location>
    <ligand>
        <name>a divalent metal cation</name>
        <dbReference type="ChEBI" id="CHEBI:60240"/>
    </ligand>
</feature>
<name>A0A545TFB7_9PROT</name>
<evidence type="ECO:0000256" key="2">
    <source>
        <dbReference type="PIRSR" id="PIRSR605511-1"/>
    </source>
</evidence>
<keyword evidence="3" id="KW-0479">Metal-binding</keyword>
<evidence type="ECO:0000256" key="1">
    <source>
        <dbReference type="ARBA" id="ARBA00008853"/>
    </source>
</evidence>
<dbReference type="InterPro" id="IPR011042">
    <property type="entry name" value="6-blade_b-propeller_TolB-like"/>
</dbReference>
<dbReference type="EMBL" id="VHSH01000009">
    <property type="protein sequence ID" value="TQV75871.1"/>
    <property type="molecule type" value="Genomic_DNA"/>
</dbReference>
<sequence>MAAAKSRLASVGPTPRASGHSAEVPTPLLSGSYRRGTESVFRIVTEKHLQAELLLDCRNFLGEGVRWNGALQKLFWVDIERAELWSLDPEDHATRTWTLPERIGSFAFKGNGMMLVALESGLHEFDPETGEAKRLTEFEPDLPSTRMNDGVCDRQGRFIVGGLDEESLRPLSSVISYSAEGDVSPLISEVGCTNSLAFSSDGRKMYFADTSDRFIYRFDYDIENGRLGERVLFAALPEKGGRPDGSTIDAQDHLWNAEWGGNQVTCYDPDGAIVARVTLPVSNITCCTFGGSELSKLFITSAQQGLTEEQRVAQPHAGSLFVCDLAPGGLKNRGLPDVLYAG</sequence>
<dbReference type="PANTHER" id="PTHR10907">
    <property type="entry name" value="REGUCALCIN"/>
    <property type="match status" value="1"/>
</dbReference>
<feature type="binding site" evidence="3">
    <location>
        <position position="63"/>
    </location>
    <ligand>
        <name>a divalent metal cation</name>
        <dbReference type="ChEBI" id="CHEBI:60240"/>
    </ligand>
</feature>
<organism evidence="6 7">
    <name type="scientific">Denitrobaculum tricleocarpae</name>
    <dbReference type="NCBI Taxonomy" id="2591009"/>
    <lineage>
        <taxon>Bacteria</taxon>
        <taxon>Pseudomonadati</taxon>
        <taxon>Pseudomonadota</taxon>
        <taxon>Alphaproteobacteria</taxon>
        <taxon>Rhodospirillales</taxon>
        <taxon>Rhodospirillaceae</taxon>
        <taxon>Denitrobaculum</taxon>
    </lineage>
</organism>
<dbReference type="Gene3D" id="2.120.10.30">
    <property type="entry name" value="TolB, C-terminal domain"/>
    <property type="match status" value="1"/>
</dbReference>
<comment type="cofactor">
    <cofactor evidence="3">
        <name>Zn(2+)</name>
        <dbReference type="ChEBI" id="CHEBI:29105"/>
    </cofactor>
    <text evidence="3">Binds 1 divalent metal cation per subunit.</text>
</comment>
<evidence type="ECO:0000313" key="6">
    <source>
        <dbReference type="EMBL" id="TQV75871.1"/>
    </source>
</evidence>
<evidence type="ECO:0000313" key="7">
    <source>
        <dbReference type="Proteomes" id="UP000315252"/>
    </source>
</evidence>
<reference evidence="6 7" key="1">
    <citation type="submission" date="2019-06" db="EMBL/GenBank/DDBJ databases">
        <title>Whole genome sequence for Rhodospirillaceae sp. R148.</title>
        <authorList>
            <person name="Wang G."/>
        </authorList>
    </citation>
    <scope>NUCLEOTIDE SEQUENCE [LARGE SCALE GENOMIC DNA]</scope>
    <source>
        <strain evidence="6 7">R148</strain>
    </source>
</reference>
<dbReference type="InterPro" id="IPR005511">
    <property type="entry name" value="SMP-30"/>
</dbReference>
<feature type="region of interest" description="Disordered" evidence="4">
    <location>
        <begin position="1"/>
        <end position="30"/>
    </location>
</feature>
<evidence type="ECO:0000256" key="4">
    <source>
        <dbReference type="SAM" id="MobiDB-lite"/>
    </source>
</evidence>
<evidence type="ECO:0000259" key="5">
    <source>
        <dbReference type="Pfam" id="PF08450"/>
    </source>
</evidence>
<dbReference type="PRINTS" id="PR01790">
    <property type="entry name" value="SMP30FAMILY"/>
</dbReference>
<feature type="active site" description="Proton donor/acceptor" evidence="2">
    <location>
        <position position="244"/>
    </location>
</feature>
<feature type="domain" description="SMP-30/Gluconolactonase/LRE-like region" evidence="5">
    <location>
        <begin position="61"/>
        <end position="303"/>
    </location>
</feature>
<dbReference type="AlphaFoldDB" id="A0A545TFB7"/>
<accession>A0A545TFB7</accession>
<dbReference type="GO" id="GO:0019853">
    <property type="term" value="P:L-ascorbic acid biosynthetic process"/>
    <property type="evidence" value="ECO:0007669"/>
    <property type="project" value="TreeGrafter"/>
</dbReference>
<evidence type="ECO:0000256" key="3">
    <source>
        <dbReference type="PIRSR" id="PIRSR605511-2"/>
    </source>
</evidence>
<feature type="binding site" evidence="3">
    <location>
        <position position="146"/>
    </location>
    <ligand>
        <name>substrate</name>
    </ligand>
</feature>
<comment type="similarity">
    <text evidence="1">Belongs to the SMP-30/CGR1 family.</text>
</comment>
<dbReference type="SUPFAM" id="SSF63829">
    <property type="entry name" value="Calcium-dependent phosphotriesterase"/>
    <property type="match status" value="1"/>
</dbReference>
<dbReference type="Pfam" id="PF08450">
    <property type="entry name" value="SGL"/>
    <property type="match status" value="1"/>
</dbReference>
<feature type="binding site" evidence="3">
    <location>
        <position position="166"/>
    </location>
    <ligand>
        <name>substrate</name>
    </ligand>
</feature>
<dbReference type="GO" id="GO:0004341">
    <property type="term" value="F:gluconolactonase activity"/>
    <property type="evidence" value="ECO:0007669"/>
    <property type="project" value="TreeGrafter"/>
</dbReference>